<dbReference type="GO" id="GO:0022857">
    <property type="term" value="F:transmembrane transporter activity"/>
    <property type="evidence" value="ECO:0007669"/>
    <property type="project" value="InterPro"/>
</dbReference>
<keyword evidence="3 5" id="KW-1133">Transmembrane helix</keyword>
<evidence type="ECO:0000313" key="7">
    <source>
        <dbReference type="EMBL" id="KJK75058.1"/>
    </source>
</evidence>
<comment type="subcellular location">
    <subcellularLocation>
        <location evidence="1">Membrane</location>
        <topology evidence="1">Multi-pass membrane protein</topology>
    </subcellularLocation>
</comment>
<dbReference type="InterPro" id="IPR020846">
    <property type="entry name" value="MFS_dom"/>
</dbReference>
<feature type="transmembrane region" description="Helical" evidence="5">
    <location>
        <begin position="348"/>
        <end position="369"/>
    </location>
</feature>
<feature type="transmembrane region" description="Helical" evidence="5">
    <location>
        <begin position="151"/>
        <end position="172"/>
    </location>
</feature>
<accession>A0A0D9NMT9</accession>
<feature type="transmembrane region" description="Helical" evidence="5">
    <location>
        <begin position="280"/>
        <end position="300"/>
    </location>
</feature>
<dbReference type="PROSITE" id="PS50850">
    <property type="entry name" value="MFS"/>
    <property type="match status" value="1"/>
</dbReference>
<evidence type="ECO:0000259" key="6">
    <source>
        <dbReference type="PROSITE" id="PS50850"/>
    </source>
</evidence>
<feature type="transmembrane region" description="Helical" evidence="5">
    <location>
        <begin position="179"/>
        <end position="199"/>
    </location>
</feature>
<evidence type="ECO:0000256" key="2">
    <source>
        <dbReference type="ARBA" id="ARBA00022692"/>
    </source>
</evidence>
<dbReference type="SUPFAM" id="SSF103473">
    <property type="entry name" value="MFS general substrate transporter"/>
    <property type="match status" value="1"/>
</dbReference>
<feature type="transmembrane region" description="Helical" evidence="5">
    <location>
        <begin position="90"/>
        <end position="108"/>
    </location>
</feature>
<proteinExistence type="predicted"/>
<feature type="transmembrane region" description="Helical" evidence="5">
    <location>
        <begin position="66"/>
        <end position="83"/>
    </location>
</feature>
<dbReference type="EMBL" id="KE384752">
    <property type="protein sequence ID" value="KJK75058.1"/>
    <property type="molecule type" value="Genomic_DNA"/>
</dbReference>
<evidence type="ECO:0000256" key="5">
    <source>
        <dbReference type="SAM" id="Phobius"/>
    </source>
</evidence>
<dbReference type="OrthoDB" id="5215911at2759"/>
<keyword evidence="4 5" id="KW-0472">Membrane</keyword>
<evidence type="ECO:0000313" key="8">
    <source>
        <dbReference type="Proteomes" id="UP000054544"/>
    </source>
</evidence>
<dbReference type="PANTHER" id="PTHR23502">
    <property type="entry name" value="MAJOR FACILITATOR SUPERFAMILY"/>
    <property type="match status" value="1"/>
</dbReference>
<evidence type="ECO:0000256" key="3">
    <source>
        <dbReference type="ARBA" id="ARBA00022989"/>
    </source>
</evidence>
<feature type="transmembrane region" description="Helical" evidence="5">
    <location>
        <begin position="404"/>
        <end position="430"/>
    </location>
</feature>
<dbReference type="InterPro" id="IPR036259">
    <property type="entry name" value="MFS_trans_sf"/>
</dbReference>
<organism evidence="7 8">
    <name type="scientific">Metarhizium anisopliae BRIP 53293</name>
    <dbReference type="NCBI Taxonomy" id="1291518"/>
    <lineage>
        <taxon>Eukaryota</taxon>
        <taxon>Fungi</taxon>
        <taxon>Dikarya</taxon>
        <taxon>Ascomycota</taxon>
        <taxon>Pezizomycotina</taxon>
        <taxon>Sordariomycetes</taxon>
        <taxon>Hypocreomycetidae</taxon>
        <taxon>Hypocreales</taxon>
        <taxon>Clavicipitaceae</taxon>
        <taxon>Metarhizium</taxon>
    </lineage>
</organism>
<feature type="transmembrane region" description="Helical" evidence="5">
    <location>
        <begin position="442"/>
        <end position="464"/>
    </location>
</feature>
<evidence type="ECO:0000256" key="1">
    <source>
        <dbReference type="ARBA" id="ARBA00004141"/>
    </source>
</evidence>
<protein>
    <recommendedName>
        <fullName evidence="6">Major facilitator superfamily (MFS) profile domain-containing protein</fullName>
    </recommendedName>
</protein>
<keyword evidence="2 5" id="KW-0812">Transmembrane</keyword>
<evidence type="ECO:0000256" key="4">
    <source>
        <dbReference type="ARBA" id="ARBA00023136"/>
    </source>
</evidence>
<sequence length="487" mass="53643">MILNPVPSSDPDQPLNWPTWRKSLNYGLLTSMTLAVFTALSIQPVFWNPMTQDLGITYQDLANAQAIQLVGLASSCVLFIPLTKKYGRRSTYVFSTALVAASSWWTAYMKTKVELYLTSLLYGLAASTTDTSIEMSINDLFFVHQRATANGIYAVAVMGGSFLTPMIAGVQAEAQGWRVSYMTLAGFMTAIHVIFIFFFEENKWIPTIEGTQASTYTTNGKIDLEAAPSATPSTWQRYRHAMRFLTQTDESLLKLAIAPVYTCFMPHVVFGWLQLASGVCWLVVLSSVLTIVFAAPPYNFNPAQVGYMYTGPTIGTILSFFYGGPLTDWAIVRLSRRSGGVFEAEMRLYPLILPAIVSTGGLIMFGATADRGMHYIYPSIGGAMFAFGFGSTTDISLTMVLDAFPLLVGQTFVAITFFRCAISIIGPFTITPWLDRVGVTNVFIMCGFINLFINSLGIPLAIWGKKARILLAPRYRKLSAELADCHV</sequence>
<dbReference type="Proteomes" id="UP000054544">
    <property type="component" value="Unassembled WGS sequence"/>
</dbReference>
<feature type="transmembrane region" description="Helical" evidence="5">
    <location>
        <begin position="375"/>
        <end position="392"/>
    </location>
</feature>
<dbReference type="Pfam" id="PF07690">
    <property type="entry name" value="MFS_1"/>
    <property type="match status" value="1"/>
</dbReference>
<feature type="transmembrane region" description="Helical" evidence="5">
    <location>
        <begin position="306"/>
        <end position="327"/>
    </location>
</feature>
<feature type="transmembrane region" description="Helical" evidence="5">
    <location>
        <begin position="26"/>
        <end position="46"/>
    </location>
</feature>
<name>A0A0D9NMT9_METAN</name>
<dbReference type="GO" id="GO:0005886">
    <property type="term" value="C:plasma membrane"/>
    <property type="evidence" value="ECO:0007669"/>
    <property type="project" value="TreeGrafter"/>
</dbReference>
<keyword evidence="8" id="KW-1185">Reference proteome</keyword>
<dbReference type="PANTHER" id="PTHR23502:SF50">
    <property type="entry name" value="TRANSPORTER, PUTATIVE (AFU_ORTHOLOGUE AFUA_5G00430)-RELATED"/>
    <property type="match status" value="1"/>
</dbReference>
<gene>
    <name evidence="7" type="ORF">H634G_09693</name>
</gene>
<feature type="domain" description="Major facilitator superfamily (MFS) profile" evidence="6">
    <location>
        <begin position="24"/>
        <end position="465"/>
    </location>
</feature>
<dbReference type="Gene3D" id="1.20.1250.20">
    <property type="entry name" value="MFS general substrate transporter like domains"/>
    <property type="match status" value="1"/>
</dbReference>
<dbReference type="STRING" id="1291518.A0A0D9NMT9"/>
<dbReference type="AlphaFoldDB" id="A0A0D9NMT9"/>
<dbReference type="InterPro" id="IPR011701">
    <property type="entry name" value="MFS"/>
</dbReference>
<reference evidence="8" key="1">
    <citation type="journal article" date="2014" name="BMC Genomics">
        <title>The genome sequence of the biocontrol fungus Metarhizium anisopliae and comparative genomics of Metarhizium species.</title>
        <authorList>
            <person name="Pattemore J.A."/>
            <person name="Hane J.K."/>
            <person name="Williams A.H."/>
            <person name="Wilson B.A."/>
            <person name="Stodart B.J."/>
            <person name="Ash G.J."/>
        </authorList>
    </citation>
    <scope>NUCLEOTIDE SEQUENCE [LARGE SCALE GENOMIC DNA]</scope>
    <source>
        <strain evidence="8">BRIP 53293</strain>
    </source>
</reference>